<sequence length="52" mass="5353">MVRSTPPETLAPMAASSAGVQATLAESDPEPRLPGNALQPVRRSGAAEQKPL</sequence>
<gene>
    <name evidence="2" type="ORF">HJG63_017526</name>
</gene>
<feature type="region of interest" description="Disordered" evidence="1">
    <location>
        <begin position="1"/>
        <end position="52"/>
    </location>
</feature>
<protein>
    <submittedName>
        <fullName evidence="2">SH3 domain containing 21</fullName>
    </submittedName>
</protein>
<evidence type="ECO:0000313" key="3">
    <source>
        <dbReference type="Proteomes" id="UP000593571"/>
    </source>
</evidence>
<keyword evidence="3" id="KW-1185">Reference proteome</keyword>
<dbReference type="Proteomes" id="UP000593571">
    <property type="component" value="Unassembled WGS sequence"/>
</dbReference>
<comment type="caution">
    <text evidence="2">The sequence shown here is derived from an EMBL/GenBank/DDBJ whole genome shotgun (WGS) entry which is preliminary data.</text>
</comment>
<organism evidence="2 3">
    <name type="scientific">Rousettus aegyptiacus</name>
    <name type="common">Egyptian fruit bat</name>
    <name type="synonym">Pteropus aegyptiacus</name>
    <dbReference type="NCBI Taxonomy" id="9407"/>
    <lineage>
        <taxon>Eukaryota</taxon>
        <taxon>Metazoa</taxon>
        <taxon>Chordata</taxon>
        <taxon>Craniata</taxon>
        <taxon>Vertebrata</taxon>
        <taxon>Euteleostomi</taxon>
        <taxon>Mammalia</taxon>
        <taxon>Eutheria</taxon>
        <taxon>Laurasiatheria</taxon>
        <taxon>Chiroptera</taxon>
        <taxon>Yinpterochiroptera</taxon>
        <taxon>Pteropodoidea</taxon>
        <taxon>Pteropodidae</taxon>
        <taxon>Rousettinae</taxon>
        <taxon>Rousettus</taxon>
    </lineage>
</organism>
<proteinExistence type="predicted"/>
<evidence type="ECO:0000256" key="1">
    <source>
        <dbReference type="SAM" id="MobiDB-lite"/>
    </source>
</evidence>
<dbReference type="EMBL" id="JACASE010000001">
    <property type="protein sequence ID" value="KAF6507974.1"/>
    <property type="molecule type" value="Genomic_DNA"/>
</dbReference>
<evidence type="ECO:0000313" key="2">
    <source>
        <dbReference type="EMBL" id="KAF6507974.1"/>
    </source>
</evidence>
<accession>A0A7J8KGK2</accession>
<reference evidence="2 3" key="1">
    <citation type="journal article" date="2020" name="Nature">
        <title>Six reference-quality genomes reveal evolution of bat adaptations.</title>
        <authorList>
            <person name="Jebb D."/>
            <person name="Huang Z."/>
            <person name="Pippel M."/>
            <person name="Hughes G.M."/>
            <person name="Lavrichenko K."/>
            <person name="Devanna P."/>
            <person name="Winkler S."/>
            <person name="Jermiin L.S."/>
            <person name="Skirmuntt E.C."/>
            <person name="Katzourakis A."/>
            <person name="Burkitt-Gray L."/>
            <person name="Ray D.A."/>
            <person name="Sullivan K.A.M."/>
            <person name="Roscito J.G."/>
            <person name="Kirilenko B.M."/>
            <person name="Davalos L.M."/>
            <person name="Corthals A.P."/>
            <person name="Power M.L."/>
            <person name="Jones G."/>
            <person name="Ransome R.D."/>
            <person name="Dechmann D.K.N."/>
            <person name="Locatelli A.G."/>
            <person name="Puechmaille S.J."/>
            <person name="Fedrigo O."/>
            <person name="Jarvis E.D."/>
            <person name="Hiller M."/>
            <person name="Vernes S.C."/>
            <person name="Myers E.W."/>
            <person name="Teeling E.C."/>
        </authorList>
    </citation>
    <scope>NUCLEOTIDE SEQUENCE [LARGE SCALE GENOMIC DNA]</scope>
    <source>
        <strain evidence="2">MRouAeg1</strain>
        <tissue evidence="2">Muscle</tissue>
    </source>
</reference>
<dbReference type="AlphaFoldDB" id="A0A7J8KGK2"/>
<name>A0A7J8KGK2_ROUAE</name>